<dbReference type="GO" id="GO:0016301">
    <property type="term" value="F:kinase activity"/>
    <property type="evidence" value="ECO:0007669"/>
    <property type="project" value="UniProtKB-KW"/>
</dbReference>
<protein>
    <submittedName>
        <fullName evidence="2">NimA-related protein kinase 4</fullName>
    </submittedName>
</protein>
<organism evidence="2 3">
    <name type="scientific">Oxytricha trifallax</name>
    <dbReference type="NCBI Taxonomy" id="1172189"/>
    <lineage>
        <taxon>Eukaryota</taxon>
        <taxon>Sar</taxon>
        <taxon>Alveolata</taxon>
        <taxon>Ciliophora</taxon>
        <taxon>Intramacronucleata</taxon>
        <taxon>Spirotrichea</taxon>
        <taxon>Stichotrichia</taxon>
        <taxon>Sporadotrichida</taxon>
        <taxon>Oxytrichidae</taxon>
        <taxon>Oxytrichinae</taxon>
        <taxon>Oxytricha</taxon>
    </lineage>
</organism>
<keyword evidence="2" id="KW-0808">Transferase</keyword>
<gene>
    <name evidence="2" type="ORF">OXYTRIMIC_139</name>
</gene>
<keyword evidence="2" id="KW-0418">Kinase</keyword>
<dbReference type="SMART" id="SM00584">
    <property type="entry name" value="TLDc"/>
    <property type="match status" value="1"/>
</dbReference>
<dbReference type="Proteomes" id="UP000053232">
    <property type="component" value="Unassembled WGS sequence"/>
</dbReference>
<comment type="caution">
    <text evidence="2">The sequence shown here is derived from an EMBL/GenBank/DDBJ whole genome shotgun (WGS) entry which is preliminary data.</text>
</comment>
<proteinExistence type="predicted"/>
<evidence type="ECO:0000259" key="1">
    <source>
        <dbReference type="PROSITE" id="PS51886"/>
    </source>
</evidence>
<dbReference type="InterPro" id="IPR006571">
    <property type="entry name" value="TLDc_dom"/>
</dbReference>
<dbReference type="AlphaFoldDB" id="A0A073HZK2"/>
<accession>A0A073HZK2</accession>
<reference evidence="3" key="1">
    <citation type="journal article" date="2014" name="Cell">
        <title>The Architecture of a Scrambled Genome Reveals Massive Levels of Genomic Rearrangement during Development.</title>
        <authorList>
            <person name="Chen X."/>
            <person name="Bracht J.R."/>
            <person name="Goldman A.D."/>
            <person name="Dolzhenko E."/>
            <person name="Clay D.M."/>
            <person name="Swart E.C."/>
            <person name="Perlman D.H."/>
            <person name="Doak T.G."/>
            <person name="Stuart A."/>
            <person name="Amemiya C.T."/>
            <person name="Sebra R.P."/>
            <person name="Landweber L.F."/>
        </authorList>
    </citation>
    <scope>NUCLEOTIDE SEQUENCE [LARGE SCALE GENOMIC DNA]</scope>
    <source>
        <strain evidence="3">JRB310</strain>
    </source>
</reference>
<sequence>MFEKNEAILNLVKLLNLESKFNNDEDLESKSFPLYNKLQQPQDEDKEVFISQKMNLIKRIKPSENEFKQFNFYKIVNIEVQKREDSFLKQYLPKWKQSQFRLLYQAQVHGFSPKQFHELCDNRGPTVTFYLSKQGKTFGIYAYKSWESPQKAFFQIDLELFVFQLDHRTVHKQINKGEKLQYLNKSYFPSAGNIYEFDISTIQGVITGQTSSFGKSFDVQNIQKRVRSNQNYLGGSSSFEFLEIEVYSFN</sequence>
<dbReference type="PROSITE" id="PS51886">
    <property type="entry name" value="TLDC"/>
    <property type="match status" value="1"/>
</dbReference>
<dbReference type="EMBL" id="ARYC01009442">
    <property type="protein sequence ID" value="KEJ82636.1"/>
    <property type="molecule type" value="Genomic_DNA"/>
</dbReference>
<name>A0A073HZK2_9SPIT</name>
<dbReference type="Pfam" id="PF07534">
    <property type="entry name" value="TLD"/>
    <property type="match status" value="1"/>
</dbReference>
<feature type="domain" description="TLDc" evidence="1">
    <location>
        <begin position="74"/>
        <end position="250"/>
    </location>
</feature>
<evidence type="ECO:0000313" key="2">
    <source>
        <dbReference type="EMBL" id="KEJ82636.1"/>
    </source>
</evidence>
<keyword evidence="3" id="KW-1185">Reference proteome</keyword>
<evidence type="ECO:0000313" key="3">
    <source>
        <dbReference type="Proteomes" id="UP000053232"/>
    </source>
</evidence>